<feature type="binding site" evidence="15">
    <location>
        <begin position="537"/>
        <end position="542"/>
    </location>
    <ligand>
        <name>GTP</name>
        <dbReference type="ChEBI" id="CHEBI:37565"/>
    </ligand>
</feature>
<evidence type="ECO:0000256" key="10">
    <source>
        <dbReference type="ARBA" id="ARBA00023242"/>
    </source>
</evidence>
<dbReference type="Pfam" id="PF01331">
    <property type="entry name" value="mRNA_cap_enzyme"/>
    <property type="match status" value="1"/>
</dbReference>
<dbReference type="GO" id="GO:0004721">
    <property type="term" value="F:phosphoprotein phosphatase activity"/>
    <property type="evidence" value="ECO:0007669"/>
    <property type="project" value="UniProtKB-UniRule"/>
</dbReference>
<comment type="subcellular location">
    <subcellularLocation>
        <location evidence="1 12">Nucleus</location>
    </subcellularLocation>
</comment>
<dbReference type="PANTHER" id="PTHR10367:SF17">
    <property type="entry name" value="MRNA-CAPPING ENZYME"/>
    <property type="match status" value="1"/>
</dbReference>
<evidence type="ECO:0000256" key="11">
    <source>
        <dbReference type="ARBA" id="ARBA00044624"/>
    </source>
</evidence>
<dbReference type="SMART" id="SM00195">
    <property type="entry name" value="DSPc"/>
    <property type="match status" value="1"/>
</dbReference>
<dbReference type="Gene3D" id="3.30.470.30">
    <property type="entry name" value="DNA ligase/mRNA capping enzyme"/>
    <property type="match status" value="1"/>
</dbReference>
<dbReference type="Gene3D" id="3.90.190.10">
    <property type="entry name" value="Protein tyrosine phosphatase superfamily"/>
    <property type="match status" value="1"/>
</dbReference>
<dbReference type="InterPro" id="IPR051029">
    <property type="entry name" value="mRNA_Capping_Enz/RNA_Phosphat"/>
</dbReference>
<accession>A0A1S3HEH5</accession>
<dbReference type="PROSITE" id="PS50056">
    <property type="entry name" value="TYR_PHOSPHATASE_2"/>
    <property type="match status" value="1"/>
</dbReference>
<evidence type="ECO:0000256" key="1">
    <source>
        <dbReference type="ARBA" id="ARBA00004123"/>
    </source>
</evidence>
<feature type="region of interest" description="Disordered" evidence="16">
    <location>
        <begin position="579"/>
        <end position="607"/>
    </location>
</feature>
<evidence type="ECO:0000313" key="20">
    <source>
        <dbReference type="RefSeq" id="XP_013383469.1"/>
    </source>
</evidence>
<evidence type="ECO:0000256" key="4">
    <source>
        <dbReference type="ARBA" id="ARBA00022695"/>
    </source>
</evidence>
<evidence type="ECO:0000313" key="19">
    <source>
        <dbReference type="Proteomes" id="UP000085678"/>
    </source>
</evidence>
<evidence type="ECO:0000259" key="17">
    <source>
        <dbReference type="PROSITE" id="PS50054"/>
    </source>
</evidence>
<keyword evidence="2 12" id="KW-0507">mRNA processing</keyword>
<dbReference type="SUPFAM" id="SSF56091">
    <property type="entry name" value="DNA ligase/mRNA capping enzyme, catalytic domain"/>
    <property type="match status" value="1"/>
</dbReference>
<dbReference type="PANTHER" id="PTHR10367">
    <property type="entry name" value="MRNA-CAPPING ENZYME"/>
    <property type="match status" value="1"/>
</dbReference>
<protein>
    <recommendedName>
        <fullName evidence="12">mRNA-capping enzyme</fullName>
    </recommendedName>
    <domain>
        <recommendedName>
            <fullName evidence="12">mRNA 5'-triphosphate monophosphatase</fullName>
            <ecNumber evidence="12">3.6.1.74</ecNumber>
        </recommendedName>
        <alternativeName>
            <fullName evidence="12">mRNA 5'-phosphatase</fullName>
        </alternativeName>
    </domain>
    <domain>
        <recommendedName>
            <fullName evidence="12">mRNA guanylyltransferase</fullName>
            <ecNumber evidence="12">2.7.7.50</ecNumber>
        </recommendedName>
        <alternativeName>
            <fullName evidence="12">GTP--RNA guanylyltransferase</fullName>
            <shortName evidence="12">GTase</shortName>
        </alternativeName>
    </domain>
</protein>
<dbReference type="GeneID" id="106153886"/>
<dbReference type="CDD" id="cd07895">
    <property type="entry name" value="Adenylation_mRNA_capping"/>
    <property type="match status" value="1"/>
</dbReference>
<dbReference type="GO" id="GO:0004651">
    <property type="term" value="F:polynucleotide 5'-phosphatase activity"/>
    <property type="evidence" value="ECO:0007669"/>
    <property type="project" value="UniProtKB-UniRule"/>
</dbReference>
<keyword evidence="19" id="KW-1185">Reference proteome</keyword>
<evidence type="ECO:0000256" key="12">
    <source>
        <dbReference type="PIRNR" id="PIRNR036958"/>
    </source>
</evidence>
<keyword evidence="7" id="KW-0904">Protein phosphatase</keyword>
<dbReference type="FunFam" id="3.30.470.30:FF:000040">
    <property type="entry name" value="mRNA-capping enzyme"/>
    <property type="match status" value="1"/>
</dbReference>
<evidence type="ECO:0000256" key="16">
    <source>
        <dbReference type="SAM" id="MobiDB-lite"/>
    </source>
</evidence>
<dbReference type="CDD" id="cd17664">
    <property type="entry name" value="Mce1_N"/>
    <property type="match status" value="1"/>
</dbReference>
<keyword evidence="8 12" id="KW-0506">mRNA capping</keyword>
<dbReference type="InterPro" id="IPR012340">
    <property type="entry name" value="NA-bd_OB-fold"/>
</dbReference>
<dbReference type="Pfam" id="PF03919">
    <property type="entry name" value="mRNA_cap_C"/>
    <property type="match status" value="1"/>
</dbReference>
<dbReference type="InterPro" id="IPR017074">
    <property type="entry name" value="mRNA_cap_enz_bifunc"/>
</dbReference>
<dbReference type="InterPro" id="IPR001339">
    <property type="entry name" value="mRNA_cap_enzyme_adenylation"/>
</dbReference>
<dbReference type="FunCoup" id="A0A1S3HEH5">
    <property type="interactions" value="2460"/>
</dbReference>
<evidence type="ECO:0000256" key="2">
    <source>
        <dbReference type="ARBA" id="ARBA00022664"/>
    </source>
</evidence>
<comment type="function">
    <text evidence="12">Bifunctional mRNA-capping enzyme exhibiting RNA 5'-triphosphate monophosphatase activity in the N-terminal part and mRNA guanylyltransferase activity in the C-terminal part. Catalyzes the first two steps of cap formation: by removing the gamma-phosphate from the 5'-triphosphate end of nascent mRNA to yield a diphosphate end, and by transferring the GMP moiety of GTP to the 5'-diphosphate terminus of RNA via a covalent enzyme-GMP reaction intermediate.</text>
</comment>
<dbReference type="OrthoDB" id="200924at2759"/>
<dbReference type="FunFam" id="2.40.50.140:FF:000291">
    <property type="entry name" value="mRNA-capping enzyme"/>
    <property type="match status" value="1"/>
</dbReference>
<evidence type="ECO:0000256" key="13">
    <source>
        <dbReference type="PIRSR" id="PIRSR036958-1"/>
    </source>
</evidence>
<dbReference type="STRING" id="7574.A0A1S3HEH5"/>
<reference evidence="20" key="1">
    <citation type="submission" date="2025-08" db="UniProtKB">
        <authorList>
            <consortium name="RefSeq"/>
        </authorList>
    </citation>
    <scope>IDENTIFICATION</scope>
    <source>
        <tissue evidence="20">Gonads</tissue>
    </source>
</reference>
<feature type="domain" description="Tyrosine-protein phosphatase" evidence="17">
    <location>
        <begin position="30"/>
        <end position="188"/>
    </location>
</feature>
<dbReference type="InParanoid" id="A0A1S3HEH5"/>
<dbReference type="SUPFAM" id="SSF52799">
    <property type="entry name" value="(Phosphotyrosine protein) phosphatases II"/>
    <property type="match status" value="1"/>
</dbReference>
<dbReference type="SUPFAM" id="SSF50249">
    <property type="entry name" value="Nucleic acid-binding proteins"/>
    <property type="match status" value="1"/>
</dbReference>
<feature type="binding site" evidence="15">
    <location>
        <position position="319"/>
    </location>
    <ligand>
        <name>GTP</name>
        <dbReference type="ChEBI" id="CHEBI:37565"/>
    </ligand>
</feature>
<dbReference type="Gene3D" id="2.40.50.140">
    <property type="entry name" value="Nucleic acid-binding proteins"/>
    <property type="match status" value="1"/>
</dbReference>
<evidence type="ECO:0000256" key="6">
    <source>
        <dbReference type="ARBA" id="ARBA00022801"/>
    </source>
</evidence>
<evidence type="ECO:0000256" key="14">
    <source>
        <dbReference type="PIRSR" id="PIRSR036958-2"/>
    </source>
</evidence>
<evidence type="ECO:0000256" key="9">
    <source>
        <dbReference type="ARBA" id="ARBA00023134"/>
    </source>
</evidence>
<dbReference type="FunFam" id="3.90.190.10:FF:000040">
    <property type="entry name" value="mRNA-capping enzyme"/>
    <property type="match status" value="1"/>
</dbReference>
<evidence type="ECO:0000259" key="18">
    <source>
        <dbReference type="PROSITE" id="PS50056"/>
    </source>
</evidence>
<feature type="binding site" evidence="15">
    <location>
        <position position="303"/>
    </location>
    <ligand>
        <name>GTP</name>
        <dbReference type="ChEBI" id="CHEBI:37565"/>
    </ligand>
</feature>
<feature type="binding site" evidence="15">
    <location>
        <begin position="465"/>
        <end position="467"/>
    </location>
    <ligand>
        <name>GTP</name>
        <dbReference type="ChEBI" id="CHEBI:37565"/>
    </ligand>
</feature>
<evidence type="ECO:0000256" key="3">
    <source>
        <dbReference type="ARBA" id="ARBA00022679"/>
    </source>
</evidence>
<dbReference type="PIRSF" id="PIRSF036958">
    <property type="entry name" value="mRNA_capping_HCE"/>
    <property type="match status" value="1"/>
</dbReference>
<keyword evidence="10 12" id="KW-0539">Nucleus</keyword>
<organism evidence="19 20">
    <name type="scientific">Lingula anatina</name>
    <name type="common">Brachiopod</name>
    <name type="synonym">Lingula unguis</name>
    <dbReference type="NCBI Taxonomy" id="7574"/>
    <lineage>
        <taxon>Eukaryota</taxon>
        <taxon>Metazoa</taxon>
        <taxon>Spiralia</taxon>
        <taxon>Lophotrochozoa</taxon>
        <taxon>Brachiopoda</taxon>
        <taxon>Linguliformea</taxon>
        <taxon>Lingulata</taxon>
        <taxon>Lingulida</taxon>
        <taxon>Linguloidea</taxon>
        <taxon>Lingulidae</taxon>
        <taxon>Lingula</taxon>
    </lineage>
</organism>
<dbReference type="InterPro" id="IPR029021">
    <property type="entry name" value="Prot-tyrosine_phosphatase-like"/>
</dbReference>
<dbReference type="KEGG" id="lak:106153886"/>
<dbReference type="GO" id="GO:0005634">
    <property type="term" value="C:nucleus"/>
    <property type="evidence" value="ECO:0007669"/>
    <property type="project" value="UniProtKB-SubCell"/>
</dbReference>
<comment type="similarity">
    <text evidence="12">In the N-terminal section; belongs to the non-receptor class of the protein-tyrosine phosphatase family.</text>
</comment>
<dbReference type="GO" id="GO:0005524">
    <property type="term" value="F:ATP binding"/>
    <property type="evidence" value="ECO:0007669"/>
    <property type="project" value="InterPro"/>
</dbReference>
<dbReference type="InterPro" id="IPR020422">
    <property type="entry name" value="TYR_PHOSPHATASE_DUAL_dom"/>
</dbReference>
<dbReference type="EC" id="2.7.7.50" evidence="12"/>
<dbReference type="Proteomes" id="UP000085678">
    <property type="component" value="Unplaced"/>
</dbReference>
<comment type="similarity">
    <text evidence="12">In the C-terminal section; belongs to the eukaryotic GTase family.</text>
</comment>
<dbReference type="AlphaFoldDB" id="A0A1S3HEH5"/>
<feature type="active site" description="N6-GMP-lysine intermediate" evidence="14">
    <location>
        <position position="298"/>
    </location>
</feature>
<name>A0A1S3HEH5_LINAN</name>
<dbReference type="RefSeq" id="XP_013383469.1">
    <property type="nucleotide sequence ID" value="XM_013528015.1"/>
</dbReference>
<evidence type="ECO:0000256" key="5">
    <source>
        <dbReference type="ARBA" id="ARBA00022741"/>
    </source>
</evidence>
<keyword evidence="3 12" id="KW-0808">Transferase</keyword>
<dbReference type="InterPro" id="IPR000387">
    <property type="entry name" value="Tyr_Pase_dom"/>
</dbReference>
<dbReference type="GO" id="GO:0004484">
    <property type="term" value="F:mRNA guanylyltransferase activity"/>
    <property type="evidence" value="ECO:0007669"/>
    <property type="project" value="UniProtKB-UniRule"/>
</dbReference>
<dbReference type="EC" id="3.6.1.74" evidence="12"/>
<evidence type="ECO:0000256" key="7">
    <source>
        <dbReference type="ARBA" id="ARBA00022912"/>
    </source>
</evidence>
<dbReference type="InterPro" id="IPR013846">
    <property type="entry name" value="mRNA_cap_enzyme_C"/>
</dbReference>
<dbReference type="GO" id="GO:0140818">
    <property type="term" value="F:mRNA 5'-triphosphate monophosphatase activity"/>
    <property type="evidence" value="ECO:0007669"/>
    <property type="project" value="UniProtKB-EC"/>
</dbReference>
<proteinExistence type="inferred from homology"/>
<dbReference type="PROSITE" id="PS00383">
    <property type="entry name" value="TYR_PHOSPHATASE_1"/>
    <property type="match status" value="1"/>
</dbReference>
<comment type="catalytic activity">
    <reaction evidence="12">
        <text>a 5'-end triphospho-ribonucleoside in mRNA + H2O = a 5'-end diphospho-ribonucleoside in mRNA + phosphate + H(+)</text>
        <dbReference type="Rhea" id="RHEA:67004"/>
        <dbReference type="Rhea" id="RHEA-COMP:17164"/>
        <dbReference type="Rhea" id="RHEA-COMP:17165"/>
        <dbReference type="ChEBI" id="CHEBI:15377"/>
        <dbReference type="ChEBI" id="CHEBI:15378"/>
        <dbReference type="ChEBI" id="CHEBI:43474"/>
        <dbReference type="ChEBI" id="CHEBI:167616"/>
        <dbReference type="ChEBI" id="CHEBI:167618"/>
        <dbReference type="EC" id="3.6.1.74"/>
    </reaction>
</comment>
<feature type="domain" description="Tyrosine specific protein phosphatases" evidence="18">
    <location>
        <begin position="109"/>
        <end position="176"/>
    </location>
</feature>
<keyword evidence="6 12" id="KW-0378">Hydrolase</keyword>
<dbReference type="InterPro" id="IPR000340">
    <property type="entry name" value="Dual-sp_phosphatase_cat-dom"/>
</dbReference>
<keyword evidence="4 12" id="KW-0548">Nucleotidyltransferase</keyword>
<gene>
    <name evidence="20" type="primary">LOC106153886</name>
</gene>
<dbReference type="InterPro" id="IPR016130">
    <property type="entry name" value="Tyr_Pase_AS"/>
</dbReference>
<dbReference type="GO" id="GO:0005525">
    <property type="term" value="F:GTP binding"/>
    <property type="evidence" value="ECO:0007669"/>
    <property type="project" value="UniProtKB-UniRule"/>
</dbReference>
<comment type="catalytic activity">
    <reaction evidence="11">
        <text>a 5'-end diphospho-ribonucleoside in mRNA + GTP + H(+) = a 5'-end (5'-triphosphoguanosine)-ribonucleoside in mRNA + diphosphate</text>
        <dbReference type="Rhea" id="RHEA:67012"/>
        <dbReference type="Rhea" id="RHEA-COMP:17165"/>
        <dbReference type="Rhea" id="RHEA-COMP:17166"/>
        <dbReference type="ChEBI" id="CHEBI:15378"/>
        <dbReference type="ChEBI" id="CHEBI:33019"/>
        <dbReference type="ChEBI" id="CHEBI:37565"/>
        <dbReference type="ChEBI" id="CHEBI:167616"/>
        <dbReference type="ChEBI" id="CHEBI:167617"/>
        <dbReference type="EC" id="2.7.7.50"/>
    </reaction>
    <physiologicalReaction direction="left-to-right" evidence="11">
        <dbReference type="Rhea" id="RHEA:67013"/>
    </physiologicalReaction>
</comment>
<dbReference type="Gene3D" id="3.30.1490.430">
    <property type="match status" value="1"/>
</dbReference>
<evidence type="ECO:0000256" key="8">
    <source>
        <dbReference type="ARBA" id="ARBA00023042"/>
    </source>
</evidence>
<sequence length="607" mass="69628">MNQKRGSLPIPPRWLECPRKGALIAEKFIPFKTPLDSRYNDQVPEANRFDLDLLFASLKSYKVKMGLLIDLTNTTRFYNSAVVEKQFDCKYLKLQCRGHGSAPSVEQTQAFLNVCETFIRQKPLEVIGVHCTHGFNRTGFLTIAYLVERMDWSIEAAVHTFNQARPPGIYKQEYLSDLFSRYGDIEDTPTAPPLPDWCYEDNGEVDDDGHPLEEAAIEKGEGGKKRRKEIDKKDAQFMDGLVSGVHPVQDQPRLAHIQQCCQKYCGWEKSGFPGAQPVSMDLKNLSLLTQKPFKVSWKADGVRYLMLIDGKNRIFMVDRDNCVFHVTNLCFPKRKNLEAHISKTLVDGEMIMDEVDGKSVPRYLIYDIIRFEDVNVGGADFDRRLLCINKEIVQPRYEKMKLGRLNKSVEPFSVRAKPFWDLNMAQSLLDGKFAKEVSHETDGLIFQPAGQEDKYFPGRCQDMLKWKPPSLNSVDFKLSIVKEHKPGCLPEWKGYLYVGSLKSPFSEIKITKELKQYDGKIIECHFDLNTNQWRFMRERTDKSFPNAYTTAMGVCESIRNPVTKEILFETINNKAYKKDNACPRELKRKPSGQDSDLMPPPKLPAIS</sequence>
<feature type="active site" description="Phosphocysteine intermediate" evidence="13">
    <location>
        <position position="131"/>
    </location>
</feature>
<dbReference type="PROSITE" id="PS50054">
    <property type="entry name" value="TYR_PHOSPHATASE_DUAL"/>
    <property type="match status" value="1"/>
</dbReference>
<feature type="binding site" evidence="15">
    <location>
        <begin position="347"/>
        <end position="349"/>
    </location>
    <ligand>
        <name>GTP</name>
        <dbReference type="ChEBI" id="CHEBI:37565"/>
    </ligand>
</feature>
<feature type="compositionally biased region" description="Pro residues" evidence="16">
    <location>
        <begin position="598"/>
        <end position="607"/>
    </location>
</feature>
<keyword evidence="5 12" id="KW-0547">Nucleotide-binding</keyword>
<evidence type="ECO:0000256" key="15">
    <source>
        <dbReference type="PIRSR" id="PIRSR036958-3"/>
    </source>
</evidence>
<keyword evidence="9 12" id="KW-0342">GTP-binding</keyword>
<dbReference type="Pfam" id="PF00782">
    <property type="entry name" value="DSPc"/>
    <property type="match status" value="1"/>
</dbReference>
<dbReference type="GO" id="GO:0006370">
    <property type="term" value="P:7-methylguanosine mRNA capping"/>
    <property type="evidence" value="ECO:0007669"/>
    <property type="project" value="UniProtKB-UniRule"/>
</dbReference>